<comment type="subcellular location">
    <subcellularLocation>
        <location evidence="1">Cell membrane</location>
    </subcellularLocation>
</comment>
<dbReference type="GO" id="GO:0015081">
    <property type="term" value="F:sodium ion transmembrane transporter activity"/>
    <property type="evidence" value="ECO:0007669"/>
    <property type="project" value="InterPro"/>
</dbReference>
<evidence type="ECO:0000256" key="5">
    <source>
        <dbReference type="ARBA" id="ARBA00023136"/>
    </source>
</evidence>
<evidence type="ECO:0000256" key="1">
    <source>
        <dbReference type="ARBA" id="ARBA00004236"/>
    </source>
</evidence>
<evidence type="ECO:0000256" key="4">
    <source>
        <dbReference type="ARBA" id="ARBA00022989"/>
    </source>
</evidence>
<dbReference type="Pfam" id="PF04277">
    <property type="entry name" value="OAD_gamma"/>
    <property type="match status" value="1"/>
</dbReference>
<dbReference type="AlphaFoldDB" id="A0A1G8RYX3"/>
<dbReference type="GO" id="GO:0036376">
    <property type="term" value="P:sodium ion export across plasma membrane"/>
    <property type="evidence" value="ECO:0007669"/>
    <property type="project" value="InterPro"/>
</dbReference>
<reference evidence="7 8" key="1">
    <citation type="submission" date="2016-10" db="EMBL/GenBank/DDBJ databases">
        <authorList>
            <person name="de Groot N.N."/>
        </authorList>
    </citation>
    <scope>NUCLEOTIDE SEQUENCE [LARGE SCALE GENOMIC DNA]</scope>
    <source>
        <strain evidence="7 8">CGMCC 1.5058</strain>
    </source>
</reference>
<dbReference type="InterPro" id="IPR005899">
    <property type="entry name" value="Na_pump_deCOase"/>
</dbReference>
<keyword evidence="5 6" id="KW-0472">Membrane</keyword>
<dbReference type="EMBL" id="FNDZ01000010">
    <property type="protein sequence ID" value="SDJ21610.1"/>
    <property type="molecule type" value="Genomic_DNA"/>
</dbReference>
<gene>
    <name evidence="7" type="ORF">SAMN05421804_1103</name>
</gene>
<name>A0A1G8RYX3_9CLOT</name>
<feature type="transmembrane region" description="Helical" evidence="6">
    <location>
        <begin position="12"/>
        <end position="36"/>
    </location>
</feature>
<organism evidence="7 8">
    <name type="scientific">Proteiniclasticum ruminis</name>
    <dbReference type="NCBI Taxonomy" id="398199"/>
    <lineage>
        <taxon>Bacteria</taxon>
        <taxon>Bacillati</taxon>
        <taxon>Bacillota</taxon>
        <taxon>Clostridia</taxon>
        <taxon>Eubacteriales</taxon>
        <taxon>Clostridiaceae</taxon>
        <taxon>Proteiniclasticum</taxon>
    </lineage>
</organism>
<keyword evidence="4 6" id="KW-1133">Transmembrane helix</keyword>
<sequence length="93" mass="10365">MNIENFQFSDGVTMSIFAMLVVFLILILLQLIIYSFKFLPQDLGQKKSAVHSAAPAAVENDEEERMVAMLTASALAKEEYQGNVKIKSIKRIG</sequence>
<evidence type="ECO:0000256" key="6">
    <source>
        <dbReference type="SAM" id="Phobius"/>
    </source>
</evidence>
<dbReference type="RefSeq" id="WP_074542667.1">
    <property type="nucleotide sequence ID" value="NZ_FNDZ01000010.1"/>
</dbReference>
<evidence type="ECO:0000313" key="8">
    <source>
        <dbReference type="Proteomes" id="UP000183255"/>
    </source>
</evidence>
<proteinExistence type="predicted"/>
<keyword evidence="2" id="KW-1003">Cell membrane</keyword>
<evidence type="ECO:0000313" key="7">
    <source>
        <dbReference type="EMBL" id="SDJ21610.1"/>
    </source>
</evidence>
<evidence type="ECO:0000256" key="2">
    <source>
        <dbReference type="ARBA" id="ARBA00022475"/>
    </source>
</evidence>
<accession>A0A1G8RYX3</accession>
<evidence type="ECO:0000256" key="3">
    <source>
        <dbReference type="ARBA" id="ARBA00022692"/>
    </source>
</evidence>
<protein>
    <submittedName>
        <fullName evidence="7">Sodium pump decarboxylases, gamma subunit</fullName>
    </submittedName>
</protein>
<dbReference type="Proteomes" id="UP000183255">
    <property type="component" value="Unassembled WGS sequence"/>
</dbReference>
<dbReference type="GO" id="GO:0005886">
    <property type="term" value="C:plasma membrane"/>
    <property type="evidence" value="ECO:0007669"/>
    <property type="project" value="UniProtKB-SubCell"/>
</dbReference>
<keyword evidence="3 6" id="KW-0812">Transmembrane</keyword>